<dbReference type="SUPFAM" id="SSF50891">
    <property type="entry name" value="Cyclophilin-like"/>
    <property type="match status" value="1"/>
</dbReference>
<comment type="caution">
    <text evidence="1">The sequence shown here is derived from an EMBL/GenBank/DDBJ whole genome shotgun (WGS) entry which is preliminary data.</text>
</comment>
<organism evidence="1 2">
    <name type="scientific">Meganyctiphanes norvegica</name>
    <name type="common">Northern krill</name>
    <name type="synonym">Thysanopoda norvegica</name>
    <dbReference type="NCBI Taxonomy" id="48144"/>
    <lineage>
        <taxon>Eukaryota</taxon>
        <taxon>Metazoa</taxon>
        <taxon>Ecdysozoa</taxon>
        <taxon>Arthropoda</taxon>
        <taxon>Crustacea</taxon>
        <taxon>Multicrustacea</taxon>
        <taxon>Malacostraca</taxon>
        <taxon>Eumalacostraca</taxon>
        <taxon>Eucarida</taxon>
        <taxon>Euphausiacea</taxon>
        <taxon>Euphausiidae</taxon>
        <taxon>Meganyctiphanes</taxon>
    </lineage>
</organism>
<dbReference type="SUPFAM" id="SSF57845">
    <property type="entry name" value="B-box zinc-binding domain"/>
    <property type="match status" value="1"/>
</dbReference>
<gene>
    <name evidence="1" type="ORF">MNOR_LOCUS35582</name>
</gene>
<reference evidence="1 2" key="1">
    <citation type="submission" date="2024-05" db="EMBL/GenBank/DDBJ databases">
        <authorList>
            <person name="Wallberg A."/>
        </authorList>
    </citation>
    <scope>NUCLEOTIDE SEQUENCE [LARGE SCALE GENOMIC DNA]</scope>
</reference>
<evidence type="ECO:0000313" key="1">
    <source>
        <dbReference type="EMBL" id="CAL4182486.1"/>
    </source>
</evidence>
<proteinExistence type="predicted"/>
<dbReference type="InterPro" id="IPR029000">
    <property type="entry name" value="Cyclophilin-like_dom_sf"/>
</dbReference>
<name>A0AAV2SC28_MEGNR</name>
<evidence type="ECO:0000313" key="2">
    <source>
        <dbReference type="Proteomes" id="UP001497623"/>
    </source>
</evidence>
<dbReference type="Proteomes" id="UP001497623">
    <property type="component" value="Unassembled WGS sequence"/>
</dbReference>
<accession>A0AAV2SC28</accession>
<dbReference type="AlphaFoldDB" id="A0AAV2SC28"/>
<sequence length="422" mass="47336">MLPPNFLMDDLLSKTKSGSVSVNSEENNDDFSAGTCQKHKKCQLYFTCKTHNVKICRDCTIIQHPPLQCEIISFEDELGGSKQKTLGNLDIQTLKKEKNILDLQDIITNTKSKIQKQKEGIFGFQTKINELQSNVNENELIVRNTDKAIQDCTKNKSNIYKIKKELISSKSMKQINYSIQEAENVIIRSNSMEFTLRRKFKVAPFDSTQDLMNQTPEVIRKVLIGGVNINVSADVNDETRFAQLGVKNGDIHLSALSPCRYPPAPETTVDISSILVKYPSTNSDIYLTLASEEEHLENLGTVYVKLETDDYSQFIKKLCMGTIGPSYKGAIFTGRGDHSLYTEDVARNYTQLPNTLPNIVNMQKGSVYLEKDTALRFCISQPNNLNAYVIGNVIKGLGILEVAWNFPKGSISIKDVGIVLKK</sequence>
<dbReference type="EMBL" id="CAXKWB010060025">
    <property type="protein sequence ID" value="CAL4182486.1"/>
    <property type="molecule type" value="Genomic_DNA"/>
</dbReference>
<protein>
    <submittedName>
        <fullName evidence="1">Uncharacterized protein</fullName>
    </submittedName>
</protein>
<keyword evidence="2" id="KW-1185">Reference proteome</keyword>